<dbReference type="InterPro" id="IPR013120">
    <property type="entry name" value="FAR_NAD-bd"/>
</dbReference>
<dbReference type="PROSITE" id="PS00012">
    <property type="entry name" value="PHOSPHOPANTETHEINE"/>
    <property type="match status" value="1"/>
</dbReference>
<dbReference type="GO" id="GO:0004315">
    <property type="term" value="F:3-oxoacyl-[acyl-carrier-protein] synthase activity"/>
    <property type="evidence" value="ECO:0007669"/>
    <property type="project" value="InterPro"/>
</dbReference>
<dbReference type="Gene3D" id="3.40.50.720">
    <property type="entry name" value="NAD(P)-binding Rossmann-like Domain"/>
    <property type="match status" value="2"/>
</dbReference>
<dbReference type="InterPro" id="IPR049900">
    <property type="entry name" value="PKS_mFAS_DH"/>
</dbReference>
<keyword evidence="3" id="KW-0436">Ligase</keyword>
<dbReference type="SUPFAM" id="SSF53335">
    <property type="entry name" value="S-adenosyl-L-methionine-dependent methyltransferases"/>
    <property type="match status" value="1"/>
</dbReference>
<evidence type="ECO:0000256" key="4">
    <source>
        <dbReference type="ARBA" id="ARBA00022603"/>
    </source>
</evidence>
<comment type="similarity">
    <text evidence="8">In the C-terminal section; belongs to the NRP synthetase family.</text>
</comment>
<dbReference type="InterPro" id="IPR000873">
    <property type="entry name" value="AMP-dep_synth/lig_dom"/>
</dbReference>
<dbReference type="InterPro" id="IPR049552">
    <property type="entry name" value="PKS_DH_N"/>
</dbReference>
<dbReference type="SUPFAM" id="SSF55048">
    <property type="entry name" value="Probable ACP-binding domain of malonyl-CoA ACP transacylase"/>
    <property type="match status" value="1"/>
</dbReference>
<dbReference type="InterPro" id="IPR020845">
    <property type="entry name" value="AMP-binding_CS"/>
</dbReference>
<feature type="domain" description="Carrier" evidence="11">
    <location>
        <begin position="3606"/>
        <end position="3686"/>
    </location>
</feature>
<organism evidence="14 15">
    <name type="scientific">Penicillium atrosanguineum</name>
    <dbReference type="NCBI Taxonomy" id="1132637"/>
    <lineage>
        <taxon>Eukaryota</taxon>
        <taxon>Fungi</taxon>
        <taxon>Dikarya</taxon>
        <taxon>Ascomycota</taxon>
        <taxon>Pezizomycotina</taxon>
        <taxon>Eurotiomycetes</taxon>
        <taxon>Eurotiomycetidae</taxon>
        <taxon>Eurotiales</taxon>
        <taxon>Aspergillaceae</taxon>
        <taxon>Penicillium</taxon>
    </lineage>
</organism>
<dbReference type="InterPro" id="IPR036291">
    <property type="entry name" value="NAD(P)-bd_dom_sf"/>
</dbReference>
<dbReference type="InterPro" id="IPR036736">
    <property type="entry name" value="ACP-like_sf"/>
</dbReference>
<keyword evidence="7" id="KW-0511">Multifunctional enzyme</keyword>
<dbReference type="PROSITE" id="PS00606">
    <property type="entry name" value="KS3_1"/>
    <property type="match status" value="1"/>
</dbReference>
<evidence type="ECO:0000256" key="8">
    <source>
        <dbReference type="ARBA" id="ARBA00029443"/>
    </source>
</evidence>
<dbReference type="InterPro" id="IPR009081">
    <property type="entry name" value="PP-bd_ACP"/>
</dbReference>
<dbReference type="InterPro" id="IPR016036">
    <property type="entry name" value="Malonyl_transacylase_ACP-bd"/>
</dbReference>
<dbReference type="InterPro" id="IPR020807">
    <property type="entry name" value="PKS_DH"/>
</dbReference>
<dbReference type="Pfam" id="PF00501">
    <property type="entry name" value="AMP-binding"/>
    <property type="match status" value="1"/>
</dbReference>
<dbReference type="NCBIfam" id="TIGR01733">
    <property type="entry name" value="AA-adenyl-dom"/>
    <property type="match status" value="1"/>
</dbReference>
<dbReference type="Pfam" id="PF08659">
    <property type="entry name" value="KR"/>
    <property type="match status" value="1"/>
</dbReference>
<accession>A0A9W9PY57</accession>
<dbReference type="Pfam" id="PF00109">
    <property type="entry name" value="ketoacyl-synt"/>
    <property type="match status" value="1"/>
</dbReference>
<dbReference type="PROSITE" id="PS52019">
    <property type="entry name" value="PKS_MFAS_DH"/>
    <property type="match status" value="1"/>
</dbReference>
<evidence type="ECO:0000313" key="14">
    <source>
        <dbReference type="EMBL" id="KAJ5318336.1"/>
    </source>
</evidence>
<keyword evidence="4" id="KW-0489">Methyltransferase</keyword>
<keyword evidence="5" id="KW-0808">Transferase</keyword>
<feature type="domain" description="Carrier" evidence="11">
    <location>
        <begin position="2453"/>
        <end position="2531"/>
    </location>
</feature>
<dbReference type="Pfam" id="PF00550">
    <property type="entry name" value="PP-binding"/>
    <property type="match status" value="1"/>
</dbReference>
<dbReference type="InterPro" id="IPR023213">
    <property type="entry name" value="CAT-like_dom_sf"/>
</dbReference>
<keyword evidence="2" id="KW-0597">Phosphoprotein</keyword>
<dbReference type="InterPro" id="IPR001227">
    <property type="entry name" value="Ac_transferase_dom_sf"/>
</dbReference>
<dbReference type="GO" id="GO:0006633">
    <property type="term" value="P:fatty acid biosynthetic process"/>
    <property type="evidence" value="ECO:0007669"/>
    <property type="project" value="InterPro"/>
</dbReference>
<dbReference type="GO" id="GO:0032259">
    <property type="term" value="P:methylation"/>
    <property type="evidence" value="ECO:0007669"/>
    <property type="project" value="UniProtKB-KW"/>
</dbReference>
<dbReference type="GO" id="GO:0016874">
    <property type="term" value="F:ligase activity"/>
    <property type="evidence" value="ECO:0007669"/>
    <property type="project" value="UniProtKB-KW"/>
</dbReference>
<dbReference type="InterPro" id="IPR013217">
    <property type="entry name" value="Methyltransf_12"/>
</dbReference>
<feature type="active site" description="Proton donor; for dehydratase activity" evidence="9">
    <location>
        <position position="1181"/>
    </location>
</feature>
<dbReference type="InterPro" id="IPR001242">
    <property type="entry name" value="Condensation_dom"/>
</dbReference>
<feature type="domain" description="PKS/mFAS DH" evidence="13">
    <location>
        <begin position="968"/>
        <end position="1279"/>
    </location>
</feature>
<dbReference type="Gene3D" id="3.30.300.30">
    <property type="match status" value="1"/>
</dbReference>
<dbReference type="SUPFAM" id="SSF52777">
    <property type="entry name" value="CoA-dependent acyltransferases"/>
    <property type="match status" value="2"/>
</dbReference>
<dbReference type="SUPFAM" id="SSF47336">
    <property type="entry name" value="ACP-like"/>
    <property type="match status" value="2"/>
</dbReference>
<dbReference type="SUPFAM" id="SSF51735">
    <property type="entry name" value="NAD(P)-binding Rossmann-fold domains"/>
    <property type="match status" value="2"/>
</dbReference>
<sequence length="4050" mass="444107">MPQNEPIAIIGTGCRFPGGANTPSKLWDLLRTPRDVSRDLLSAGRFDQQGFYHPDHQFPGHTNVRRSYLLEEDVAKFDARFFNLQVAEAAAMDPQQRILLETVYEGLEAAGQTLEGLKGSDTGVYVGMMYGDYESQQYRDLQNVPLYHGTGVARSMVSNRVSYFFDWHGPSLTVDTACSSSLVALHQAIQSLRSGEVNVAVAAGTNLLLGPEPYIYESNLKMLSPDGRSRMWGDDANGYARGDGVAAVVLKTLKQALADGDHIECVVRESGVNQDGRSPGITMPTANAQVALIRDVYARAGLDLSSQADRCQYVEAHGTGTPAGDPVEAEAIHTAFFQKSDGTPIEIENSEKIVVGSIKTVIGHTESTAGLAAIVKVAQALKHGQLPPNGNRVLDGKTLDFKMNTRVEPWCKNLLIASELTAWPEVASGQCKRASINSFGFGGTNAHVILESMEEDMQVKHGNEDDDSDMTRSFVFSAQSKQSLMANLAVYAAYLSDHPDTRLADLASTLRSRRSRLPIRVSLPASSVDMLRESLEKIASSESDKLKLDQRLKLTATGSSNSPIDNKAKLLGIFTGQGAQWARMGAQLVESSQYASDILSKLDAELANLPNEEDRPSWTLREELLADATKSRVGDAAISQPLCTAVQVILVDLLREAGIDFAAVVGHSSGEIGAAYFSGRLSSTDAIRIAYYRGLHSTRLAGGPKGIQGAMLAVGTSMEDANEVCHDEFFDGRVKVAACNSPNSVTLSGDRDAVEEIAALFEDEGKMARRLRVDKAYHSHHMIPCSQPYLDSMMSCPSDLPEPQPHSDCLWVSSVVVDSDTAATALEASYWVDNLLSPVLFKQAVERAVAEIGPFDGIVEVGPHPALKGPMRQILEGLNIGQLPYTALLERGTEASWSISTALGYLWTHVEGVVPNFDKYENALSGSGSSKPKFVMGLPVYQWNHSHGGHWHESHASRHLRFRSSPVHPLLGNISSHSSPQNLSWKAVLRPEDIPWVHDHRIQGQSVFPAAGYAATALEAATFLADGKSIQLIELEDLLIHQAMVFDNDASDSSIEVRFSIGGVSRLQDDAPIAAHFTYEYYSSNGELELAASGQVRVTLGEPSQETLPASDASQDSAMVNVPTAVFYSSLHDMGYGYTGPFKALSSLNRRLGKAVGVLDTTLAGYNDAKSWMAVHPGMLDAAIHSVILAYSYPRDGKLWSLHLPTSIKKIRVNPALCGRYWTSGPVPFVSNIGEDQVHASDRSSGFHGDVEIHGADGSHSAIHVEGLRVVPFSTATPSDDRTVFYETRWVNAEPDADIPGPFIATPEQRKLAEILERGHYFYLRQLNEQVPTDHPARLDQFYAAYLRWAAHTHSLVIGGKHRYGKRAWVNDTLEDITTLTEPYSELPEIKAMHIVGEQMPRAIRGETTMLQHLMVTGLLNEYYSKALGMGQVTVLADTVQQVTRRYPQAKILEVGAGTGGATREVFKAIGKNFDSFTFTDVSAGFFDDAQAEFAPYEDQMSFRVLDLEQDIDVQGFEKHSYDILIGSLVLHATKSLEKTLQKARLLLRPGGYLIFYEITNVDLIRHTALFGCLPGWWQGVDEGRTYCPAVSESKWDALLRKTGFSGVDTMTPTNDSMPFCNSVLVSQAVDDWVDFVRQPLMAQAGVGASLFSKQSSDATLKRLFIVGGQDFHVSRLIDGVQKLIRPFCDESITRVERLEDLEHEQIDKSSTVLVMQDLDEPVFKEMTHERLESVKNLFGSEKTVVWITNNRLVDNPYSNMAPGFVRPSIWEAPELRYQFVDFQDVTESRIDVRALTEAVLRFQVAVSVHNRNQQNKASKALWSVESEIVINSDGRQLIPRLRPLVDANSRYNSSLRPIECHSGDQVPPVLLHKSSDRAAFVLHHPKFINQDGLTSTLPLRTNHSSLFAVKTEVGDVFALVGTCEKTSKKYLGLTSSVVSLANMPTSNILEIPEAVHNIGSEPQILALIVSKLAVLALRGKFVGHQAVVVHDAPPMLAASLACSAKGTNVTFTTSSHEQASKKSWIHIKQYARRSELESLFPVNVSMVVDFAAETPESSVLAKCFPRNIDILSKLDIFDSKYSDSVVYSSTGAVDMLQVAIDLALNEVNLDNDGVVEEIDISSLTNDKALISSRLSSMTIVSWSDLKASPITMQPVSASLKADRTYWLAGLSRDMGLSLADWMMRSGAKYIVISSRNPKIRQEWLENAARKGATVLVLSCDITDHDSLEKAYSEVTASMPPIAGVAQGAMVLNDVLTRDMTLEDLNSVLRPKVDGSINLDRVFHNTPLDFFIFFSSAASVTGNAGQANYSAANFFMGSLAQQRRRRGLAASVIDLGPVLGTGYITREIGDALTRPLAERGLLGMSESDVHCLFAEAVNASPVVDGSEVGWHITTGLIPLPAEAPNRPLWYNFPQFACLIIRDPSSNSIKASSTAAGVIVPIKDQLTEAKTEDDVQKVIKDSFLQEMCSMLHIGDDYSMTPAVRTDELGLDSLVAVRIRSWFLAHFQVNIPALKIIKGVSLQQLIDQALNEIPAELTPGLLGGGSSADSAEVQQPEDTNNKSAAASSGTTPDSHSTATSVTDKTEIMTPPVEQDLKIERCGPLSYSQSVFMFVNNLLEDKTTLNNTGMVHLSGEIRIPDLKRAVHLLGERHEGLRTSFFTEDGIHTQGVLEEPTLELEHRRVFTKDDVMSEYDALKNTVFDLSRGHTARVLLLSYSATDHYFALATHHIAFDRASTDIFMSDLAQIYKIEDQFLPPPLQYLDYSNQLHKEHASGKWADAMNFWTSEFATIPEPLSLHRSSILERRPLEKYSSRTGLPECEFRIDAKLTTRIRHVSRKYRSTPFHFHLAAFKVLLFRWLGTEDVCIGFADGCRRDERMWTGIGAFLNMLPLRMKACASQSFGDAIVESREKSHGALSNAIPLEAILNELKVPRKAEHPPLAQAFINYAETSVESGREFLDCQCEMMAEDQAELPYDISFTIITNTTPDGDTDTKVILNVQNSVYNADAARILATGYEDILQEFAHGPESQLSSEWKFRESSLSRAITAGQGPEFKATWTDTIVHRFDALLPSIGDQVAVTDGINNPVTYMQLSHQINSIASSLLRGGAVAGSKVAIYQDPTMFWVASVVAVLKIGAVYVPLDAATPSARLAVMVQDCKPAAILVNSHTLEKVEEVAPQVPIIDASNAVKTSVDSLPTTALADAPAMILYTSGSTGTPKGVVLGHESLRHEFEHCEAIYGLNSEDVVLQQSAWSFDLSVTQLFLALTVGARLHIPSHTLRADGRAMAEIIQAEKVTTTYATPTEYKTWLRDANVDILQQSPWKLALVAGEAVTLPLLEKFKDLNRADSFRLFNVYGPTETTCGSTKMQLDYANPDKYADSVPVGQASANECFYILDSKQSLQPLGLSGEVAIGGVGVAKGYLNNAEKTRISFVQDQFAKTQYIKQGWTTMYHTGDAGYLKEDGTLILKGRLGGDTEVKLNGVRIDLRDVEQTLLKSSQGQLVDAAACVRTGLSASNDNEAQAGSKYMIAYCVLSPNKAQGETHDAGFILERILENLPLSRAMRPSILIPLDDLPRTTAGKLDRRALQNLRISRERLDKVTPNTTRALVSTLSGAEIRLLDLWQSVLPQEVVQLVDIRASSDFFSVGGSSMLLIQLQLKIFEAFNISIALQDLFRTSTLSDMAYVLQRASGLDNEAWDGANGGQFKSVDWAKETTFEIGVPMGTASIPSPENPPRVLVLTGATGFLGQHLLRGLLEQSGIEKVICIANRNLTDDRMKEILLSPRVECFEGDLCAYNLGLNEAEKNRIFDIEADAVIHNGADVSHLKTFASLRAPNVNSTKELTLLCLPRRIPLHYVSTTGVTMYTTSDTFPEVSVRGSPPPCDGKYGYISSKWASEVYLENANALSKLPVYIHRPSSVLRLDTGEDTPAADVLQNMLTFSRRLGAVPIAPSLKGFVDLVRPETVTDKLLRAVMSSHSGEDVVYIHESGDLELEVSQIPSYLTQETGKEIDQLDLDDWVKRAKEIGLSNAMAAVFLGLGEEDTLNFPRLSRSSRD</sequence>
<feature type="active site" description="Proton acceptor; for dehydratase activity" evidence="9">
    <location>
        <position position="1000"/>
    </location>
</feature>
<feature type="region of interest" description="Disordered" evidence="10">
    <location>
        <begin position="2539"/>
        <end position="2590"/>
    </location>
</feature>
<dbReference type="Gene3D" id="3.40.50.12780">
    <property type="entry name" value="N-terminal domain of ligase-like"/>
    <property type="match status" value="1"/>
</dbReference>
<evidence type="ECO:0000256" key="5">
    <source>
        <dbReference type="ARBA" id="ARBA00022679"/>
    </source>
</evidence>
<dbReference type="InterPro" id="IPR014031">
    <property type="entry name" value="Ketoacyl_synth_C"/>
</dbReference>
<dbReference type="InterPro" id="IPR018201">
    <property type="entry name" value="Ketoacyl_synth_AS"/>
</dbReference>
<evidence type="ECO:0000259" key="11">
    <source>
        <dbReference type="PROSITE" id="PS50075"/>
    </source>
</evidence>
<dbReference type="InterPro" id="IPR014030">
    <property type="entry name" value="Ketoacyl_synth_N"/>
</dbReference>
<dbReference type="InterPro" id="IPR042099">
    <property type="entry name" value="ANL_N_sf"/>
</dbReference>
<dbReference type="InterPro" id="IPR020841">
    <property type="entry name" value="PKS_Beta-ketoAc_synthase_dom"/>
</dbReference>
<comment type="caution">
    <text evidence="14">The sequence shown here is derived from an EMBL/GenBank/DDBJ whole genome shotgun (WGS) entry which is preliminary data.</text>
</comment>
<dbReference type="Gene3D" id="3.30.559.10">
    <property type="entry name" value="Chloramphenicol acetyltransferase-like domain"/>
    <property type="match status" value="1"/>
</dbReference>
<dbReference type="InterPro" id="IPR013968">
    <property type="entry name" value="PKS_KR"/>
</dbReference>
<name>A0A9W9PY57_9EURO</name>
<dbReference type="CDD" id="cd19532">
    <property type="entry name" value="C_PKS-NRPS"/>
    <property type="match status" value="1"/>
</dbReference>
<evidence type="ECO:0000256" key="3">
    <source>
        <dbReference type="ARBA" id="ARBA00022598"/>
    </source>
</evidence>
<dbReference type="Pfam" id="PF16197">
    <property type="entry name" value="KAsynt_C_assoc"/>
    <property type="match status" value="1"/>
</dbReference>
<protein>
    <submittedName>
        <fullName evidence="14">Uncharacterized protein</fullName>
    </submittedName>
</protein>
<dbReference type="SUPFAM" id="SSF56801">
    <property type="entry name" value="Acetyl-CoA synthetase-like"/>
    <property type="match status" value="1"/>
</dbReference>
<dbReference type="GO" id="GO:0004312">
    <property type="term" value="F:fatty acid synthase activity"/>
    <property type="evidence" value="ECO:0007669"/>
    <property type="project" value="TreeGrafter"/>
</dbReference>
<evidence type="ECO:0000259" key="13">
    <source>
        <dbReference type="PROSITE" id="PS52019"/>
    </source>
</evidence>
<dbReference type="GO" id="GO:0009403">
    <property type="term" value="P:toxin biosynthetic process"/>
    <property type="evidence" value="ECO:0007669"/>
    <property type="project" value="UniProtKB-ARBA"/>
</dbReference>
<dbReference type="CDD" id="cd00833">
    <property type="entry name" value="PKS"/>
    <property type="match status" value="1"/>
</dbReference>
<keyword evidence="1" id="KW-0596">Phosphopantetheine</keyword>
<dbReference type="SMART" id="SM00826">
    <property type="entry name" value="PKS_DH"/>
    <property type="match status" value="1"/>
</dbReference>
<reference evidence="14" key="2">
    <citation type="journal article" date="2023" name="IMA Fungus">
        <title>Comparative genomic study of the Penicillium genus elucidates a diverse pangenome and 15 lateral gene transfer events.</title>
        <authorList>
            <person name="Petersen C."/>
            <person name="Sorensen T."/>
            <person name="Nielsen M.R."/>
            <person name="Sondergaard T.E."/>
            <person name="Sorensen J.L."/>
            <person name="Fitzpatrick D.A."/>
            <person name="Frisvad J.C."/>
            <person name="Nielsen K.L."/>
        </authorList>
    </citation>
    <scope>NUCLEOTIDE SEQUENCE</scope>
    <source>
        <strain evidence="14">IBT 21472</strain>
    </source>
</reference>
<dbReference type="Pfam" id="PF07993">
    <property type="entry name" value="NAD_binding_4"/>
    <property type="match status" value="1"/>
</dbReference>
<dbReference type="Pfam" id="PF08242">
    <property type="entry name" value="Methyltransf_12"/>
    <property type="match status" value="1"/>
</dbReference>
<reference evidence="14" key="1">
    <citation type="submission" date="2022-12" db="EMBL/GenBank/DDBJ databases">
        <authorList>
            <person name="Petersen C."/>
        </authorList>
    </citation>
    <scope>NUCLEOTIDE SEQUENCE</scope>
    <source>
        <strain evidence="14">IBT 21472</strain>
    </source>
</reference>
<dbReference type="Proteomes" id="UP001147746">
    <property type="component" value="Unassembled WGS sequence"/>
</dbReference>
<dbReference type="Pfam" id="PF14765">
    <property type="entry name" value="PS-DH"/>
    <property type="match status" value="1"/>
</dbReference>
<feature type="compositionally biased region" description="Polar residues" evidence="10">
    <location>
        <begin position="2546"/>
        <end position="2580"/>
    </location>
</feature>
<dbReference type="SMART" id="SM00827">
    <property type="entry name" value="PKS_AT"/>
    <property type="match status" value="1"/>
</dbReference>
<evidence type="ECO:0000256" key="10">
    <source>
        <dbReference type="SAM" id="MobiDB-lite"/>
    </source>
</evidence>
<dbReference type="SUPFAM" id="SSF52151">
    <property type="entry name" value="FabD/lysophospholipase-like"/>
    <property type="match status" value="1"/>
</dbReference>
<dbReference type="Pfam" id="PF02801">
    <property type="entry name" value="Ketoacyl-synt_C"/>
    <property type="match status" value="1"/>
</dbReference>
<dbReference type="InterPro" id="IPR049551">
    <property type="entry name" value="PKS_DH_C"/>
</dbReference>
<dbReference type="Gene3D" id="3.40.50.150">
    <property type="entry name" value="Vaccinia Virus protein VP39"/>
    <property type="match status" value="1"/>
</dbReference>
<dbReference type="Gene3D" id="1.10.1200.10">
    <property type="entry name" value="ACP-like"/>
    <property type="match status" value="1"/>
</dbReference>
<evidence type="ECO:0000256" key="1">
    <source>
        <dbReference type="ARBA" id="ARBA00022450"/>
    </source>
</evidence>
<dbReference type="InterPro" id="IPR032821">
    <property type="entry name" value="PKS_assoc"/>
</dbReference>
<dbReference type="PROSITE" id="PS52004">
    <property type="entry name" value="KS3_2"/>
    <property type="match status" value="1"/>
</dbReference>
<dbReference type="InterPro" id="IPR016039">
    <property type="entry name" value="Thiolase-like"/>
</dbReference>
<dbReference type="CDD" id="cd02440">
    <property type="entry name" value="AdoMet_MTases"/>
    <property type="match status" value="1"/>
</dbReference>
<dbReference type="InterPro" id="IPR042104">
    <property type="entry name" value="PKS_dehydratase_sf"/>
</dbReference>
<dbReference type="InterPro" id="IPR014043">
    <property type="entry name" value="Acyl_transferase_dom"/>
</dbReference>
<keyword evidence="6" id="KW-0677">Repeat</keyword>
<evidence type="ECO:0000256" key="2">
    <source>
        <dbReference type="ARBA" id="ARBA00022553"/>
    </source>
</evidence>
<evidence type="ECO:0000256" key="7">
    <source>
        <dbReference type="ARBA" id="ARBA00023268"/>
    </source>
</evidence>
<feature type="region of interest" description="C-terminal hotdog fold" evidence="9">
    <location>
        <begin position="1119"/>
        <end position="1279"/>
    </location>
</feature>
<proteinExistence type="inferred from homology"/>
<dbReference type="InterPro" id="IPR045851">
    <property type="entry name" value="AMP-bd_C_sf"/>
</dbReference>
<dbReference type="InterPro" id="IPR006162">
    <property type="entry name" value="Ppantetheine_attach_site"/>
</dbReference>
<dbReference type="SUPFAM" id="SSF53901">
    <property type="entry name" value="Thiolase-like"/>
    <property type="match status" value="1"/>
</dbReference>
<dbReference type="Gene3D" id="3.40.366.10">
    <property type="entry name" value="Malonyl-Coenzyme A Acyl Carrier Protein, domain 2"/>
    <property type="match status" value="1"/>
</dbReference>
<dbReference type="EMBL" id="JAPZBO010000004">
    <property type="protein sequence ID" value="KAJ5318336.1"/>
    <property type="molecule type" value="Genomic_DNA"/>
</dbReference>
<dbReference type="InterPro" id="IPR057326">
    <property type="entry name" value="KR_dom"/>
</dbReference>
<feature type="region of interest" description="N-terminal hotdog fold" evidence="9">
    <location>
        <begin position="968"/>
        <end position="1103"/>
    </location>
</feature>
<dbReference type="PANTHER" id="PTHR43775:SF20">
    <property type="entry name" value="HYBRID PKS-NRPS SYNTHETASE APDA"/>
    <property type="match status" value="1"/>
</dbReference>
<feature type="domain" description="Ketosynthase family 3 (KS3)" evidence="12">
    <location>
        <begin position="4"/>
        <end position="452"/>
    </location>
</feature>
<dbReference type="GO" id="GO:1901336">
    <property type="term" value="P:lactone biosynthetic process"/>
    <property type="evidence" value="ECO:0007669"/>
    <property type="project" value="UniProtKB-ARBA"/>
</dbReference>
<dbReference type="Pfam" id="PF21089">
    <property type="entry name" value="PKS_DH_N"/>
    <property type="match status" value="1"/>
</dbReference>
<dbReference type="InterPro" id="IPR050091">
    <property type="entry name" value="PKS_NRPS_Biosynth_Enz"/>
</dbReference>
<dbReference type="Pfam" id="PF00668">
    <property type="entry name" value="Condensation"/>
    <property type="match status" value="1"/>
</dbReference>
<dbReference type="PANTHER" id="PTHR43775">
    <property type="entry name" value="FATTY ACID SYNTHASE"/>
    <property type="match status" value="1"/>
</dbReference>
<keyword evidence="15" id="KW-1185">Reference proteome</keyword>
<dbReference type="PROSITE" id="PS50075">
    <property type="entry name" value="CARRIER"/>
    <property type="match status" value="2"/>
</dbReference>
<dbReference type="SMART" id="SM00825">
    <property type="entry name" value="PKS_KS"/>
    <property type="match status" value="1"/>
</dbReference>
<dbReference type="CDD" id="cd05930">
    <property type="entry name" value="A_NRPS"/>
    <property type="match status" value="1"/>
</dbReference>
<dbReference type="Gene3D" id="3.10.129.110">
    <property type="entry name" value="Polyketide synthase dehydratase"/>
    <property type="match status" value="1"/>
</dbReference>
<dbReference type="InterPro" id="IPR010071">
    <property type="entry name" value="AA_adenyl_dom"/>
</dbReference>
<dbReference type="Gene3D" id="3.30.559.30">
    <property type="entry name" value="Nonribosomal peptide synthetase, condensation domain"/>
    <property type="match status" value="1"/>
</dbReference>
<dbReference type="Gene3D" id="3.40.47.10">
    <property type="match status" value="1"/>
</dbReference>
<dbReference type="SMART" id="SM00822">
    <property type="entry name" value="PKS_KR"/>
    <property type="match status" value="1"/>
</dbReference>
<dbReference type="InterPro" id="IPR016035">
    <property type="entry name" value="Acyl_Trfase/lysoPLipase"/>
</dbReference>
<evidence type="ECO:0000259" key="12">
    <source>
        <dbReference type="PROSITE" id="PS52004"/>
    </source>
</evidence>
<evidence type="ECO:0000256" key="9">
    <source>
        <dbReference type="PROSITE-ProRule" id="PRU01363"/>
    </source>
</evidence>
<gene>
    <name evidence="14" type="ORF">N7476_004756</name>
</gene>
<evidence type="ECO:0000313" key="15">
    <source>
        <dbReference type="Proteomes" id="UP001147746"/>
    </source>
</evidence>
<evidence type="ECO:0000256" key="6">
    <source>
        <dbReference type="ARBA" id="ARBA00022737"/>
    </source>
</evidence>
<dbReference type="InterPro" id="IPR029063">
    <property type="entry name" value="SAM-dependent_MTases_sf"/>
</dbReference>
<dbReference type="Pfam" id="PF00698">
    <property type="entry name" value="Acyl_transf_1"/>
    <property type="match status" value="1"/>
</dbReference>
<dbReference type="PROSITE" id="PS00455">
    <property type="entry name" value="AMP_BINDING"/>
    <property type="match status" value="1"/>
</dbReference>
<dbReference type="GO" id="GO:0008168">
    <property type="term" value="F:methyltransferase activity"/>
    <property type="evidence" value="ECO:0007669"/>
    <property type="project" value="UniProtKB-KW"/>
</dbReference>